<evidence type="ECO:0000256" key="2">
    <source>
        <dbReference type="SAM" id="Phobius"/>
    </source>
</evidence>
<feature type="compositionally biased region" description="Basic and acidic residues" evidence="1">
    <location>
        <begin position="145"/>
        <end position="157"/>
    </location>
</feature>
<evidence type="ECO:0000256" key="1">
    <source>
        <dbReference type="SAM" id="MobiDB-lite"/>
    </source>
</evidence>
<protein>
    <recommendedName>
        <fullName evidence="5">DUF2953 domain-containing protein</fullName>
    </recommendedName>
</protein>
<keyword evidence="4" id="KW-1185">Reference proteome</keyword>
<evidence type="ECO:0008006" key="5">
    <source>
        <dbReference type="Google" id="ProtNLM"/>
    </source>
</evidence>
<feature type="region of interest" description="Disordered" evidence="1">
    <location>
        <begin position="87"/>
        <end position="157"/>
    </location>
</feature>
<reference evidence="3 4" key="1">
    <citation type="journal article" date="2021" name="Sci. Rep.">
        <title>The distribution of antibiotic resistance genes in chicken gut microbiota commensals.</title>
        <authorList>
            <person name="Juricova H."/>
            <person name="Matiasovicova J."/>
            <person name="Kubasova T."/>
            <person name="Cejkova D."/>
            <person name="Rychlik I."/>
        </authorList>
    </citation>
    <scope>NUCLEOTIDE SEQUENCE [LARGE SCALE GENOMIC DNA]</scope>
    <source>
        <strain evidence="3 4">An431b</strain>
    </source>
</reference>
<comment type="caution">
    <text evidence="3">The sequence shown here is derived from an EMBL/GenBank/DDBJ whole genome shotgun (WGS) entry which is preliminary data.</text>
</comment>
<name>A0ABS2G6Z6_9FIRM</name>
<sequence length="328" mass="37037">MLTVLLLILKIIGFLLLAILLLLLLILLVVLLCPVRYELEGEKKGCFSGYGKVSWLFGLLKAEGKWKEGKDPRFRILVAGRSLTEKKKKKKRKKTSAKEPEILYTREKQTPEKQPEEDPVKTEAAEPPRTETPEPVPKPMAEETPQEKSAEKKAVPERKYEGIRRVKMSQIREVPPPEPLPEEDFLEDEAFFTGKEPEEAEEGFDWKLFLKIEDKKGIAKAFAKLLKRMAKGILPRDFFLVGTFGTGDPVWTGYLLAALGIWKGKFGENLQVRGDFAKRTAEDVTVRIGGKIVAGYLVYAGAAFVLAKPVRRVLMTLWKGRKKNGEGI</sequence>
<organism evidence="3 4">
    <name type="scientific">Anaerotignum lactatifermentans</name>
    <dbReference type="NCBI Taxonomy" id="160404"/>
    <lineage>
        <taxon>Bacteria</taxon>
        <taxon>Bacillati</taxon>
        <taxon>Bacillota</taxon>
        <taxon>Clostridia</taxon>
        <taxon>Lachnospirales</taxon>
        <taxon>Anaerotignaceae</taxon>
        <taxon>Anaerotignum</taxon>
    </lineage>
</organism>
<feature type="transmembrane region" description="Helical" evidence="2">
    <location>
        <begin position="6"/>
        <end position="33"/>
    </location>
</feature>
<dbReference type="Proteomes" id="UP000729290">
    <property type="component" value="Unassembled WGS sequence"/>
</dbReference>
<proteinExistence type="predicted"/>
<dbReference type="EMBL" id="JACSNV010000004">
    <property type="protein sequence ID" value="MBM6877244.1"/>
    <property type="molecule type" value="Genomic_DNA"/>
</dbReference>
<feature type="transmembrane region" description="Helical" evidence="2">
    <location>
        <begin position="238"/>
        <end position="262"/>
    </location>
</feature>
<evidence type="ECO:0000313" key="4">
    <source>
        <dbReference type="Proteomes" id="UP000729290"/>
    </source>
</evidence>
<feature type="compositionally biased region" description="Basic and acidic residues" evidence="1">
    <location>
        <begin position="96"/>
        <end position="132"/>
    </location>
</feature>
<keyword evidence="2" id="KW-1133">Transmembrane helix</keyword>
<keyword evidence="2" id="KW-0472">Membrane</keyword>
<evidence type="ECO:0000313" key="3">
    <source>
        <dbReference type="EMBL" id="MBM6877244.1"/>
    </source>
</evidence>
<keyword evidence="2" id="KW-0812">Transmembrane</keyword>
<gene>
    <name evidence="3" type="ORF">H9X83_03590</name>
</gene>
<feature type="transmembrane region" description="Helical" evidence="2">
    <location>
        <begin position="288"/>
        <end position="307"/>
    </location>
</feature>
<dbReference type="RefSeq" id="WP_205133256.1">
    <property type="nucleotide sequence ID" value="NZ_JACSNT010000005.1"/>
</dbReference>
<accession>A0ABS2G6Z6</accession>